<keyword evidence="3" id="KW-1185">Reference proteome</keyword>
<dbReference type="PANTHER" id="PTHR42852:SF17">
    <property type="entry name" value="THIOREDOXIN-LIKE PROTEIN HI_1115"/>
    <property type="match status" value="1"/>
</dbReference>
<dbReference type="InterPro" id="IPR013766">
    <property type="entry name" value="Thioredoxin_domain"/>
</dbReference>
<accession>A0A229NZ11</accession>
<dbReference type="PANTHER" id="PTHR42852">
    <property type="entry name" value="THIOL:DISULFIDE INTERCHANGE PROTEIN DSBE"/>
    <property type="match status" value="1"/>
</dbReference>
<dbReference type="InterPro" id="IPR017937">
    <property type="entry name" value="Thioredoxin_CS"/>
</dbReference>
<dbReference type="RefSeq" id="WP_089522163.1">
    <property type="nucleotide sequence ID" value="NZ_NMUQ01000001.1"/>
</dbReference>
<dbReference type="PROSITE" id="PS00194">
    <property type="entry name" value="THIOREDOXIN_1"/>
    <property type="match status" value="1"/>
</dbReference>
<dbReference type="Pfam" id="PF13905">
    <property type="entry name" value="Thioredoxin_8"/>
    <property type="match status" value="1"/>
</dbReference>
<name>A0A229NZ11_9BACL</name>
<dbReference type="OrthoDB" id="25753at2"/>
<evidence type="ECO:0000313" key="2">
    <source>
        <dbReference type="EMBL" id="OXM15276.1"/>
    </source>
</evidence>
<reference evidence="2 3" key="1">
    <citation type="submission" date="2017-07" db="EMBL/GenBank/DDBJ databases">
        <title>Paenibacillus herberti R33 genome sequencing and assembly.</title>
        <authorList>
            <person name="Su W."/>
        </authorList>
    </citation>
    <scope>NUCLEOTIDE SEQUENCE [LARGE SCALE GENOMIC DNA]</scope>
    <source>
        <strain evidence="2 3">R33</strain>
    </source>
</reference>
<dbReference type="EMBL" id="NMUQ01000001">
    <property type="protein sequence ID" value="OXM15276.1"/>
    <property type="molecule type" value="Genomic_DNA"/>
</dbReference>
<protein>
    <recommendedName>
        <fullName evidence="1">Thioredoxin domain-containing protein</fullName>
    </recommendedName>
</protein>
<dbReference type="Proteomes" id="UP000215145">
    <property type="component" value="Unassembled WGS sequence"/>
</dbReference>
<dbReference type="Gene3D" id="3.40.30.10">
    <property type="entry name" value="Glutaredoxin"/>
    <property type="match status" value="1"/>
</dbReference>
<dbReference type="InterPro" id="IPR012336">
    <property type="entry name" value="Thioredoxin-like_fold"/>
</dbReference>
<dbReference type="InterPro" id="IPR036249">
    <property type="entry name" value="Thioredoxin-like_sf"/>
</dbReference>
<evidence type="ECO:0000259" key="1">
    <source>
        <dbReference type="PROSITE" id="PS51352"/>
    </source>
</evidence>
<proteinExistence type="predicted"/>
<dbReference type="InterPro" id="IPR050553">
    <property type="entry name" value="Thioredoxin_ResA/DsbE_sf"/>
</dbReference>
<dbReference type="CDD" id="cd02966">
    <property type="entry name" value="TlpA_like_family"/>
    <property type="match status" value="1"/>
</dbReference>
<dbReference type="AlphaFoldDB" id="A0A229NZ11"/>
<evidence type="ECO:0000313" key="3">
    <source>
        <dbReference type="Proteomes" id="UP000215145"/>
    </source>
</evidence>
<sequence>MSRHFVWSKRRLLAVVSVLLLVAAGLSGVLLVKQQSDKERPGRIAQGAHAPEIAIAVPGSGERIHLSDLKGKTVLVHFWASWCVPCKRELPLIDEAARLVFKGAHKDEAGGASGAGNGQEILAINVGESRGTISEFTGETGISMPIVSDVTGQAAEAFRVRALPASFIISPDGRISQIIQGEFTSVEQIQAALDAG</sequence>
<comment type="caution">
    <text evidence="2">The sequence shown here is derived from an EMBL/GenBank/DDBJ whole genome shotgun (WGS) entry which is preliminary data.</text>
</comment>
<gene>
    <name evidence="2" type="ORF">CGZ75_00580</name>
</gene>
<feature type="domain" description="Thioredoxin" evidence="1">
    <location>
        <begin position="44"/>
        <end position="196"/>
    </location>
</feature>
<dbReference type="SUPFAM" id="SSF52833">
    <property type="entry name" value="Thioredoxin-like"/>
    <property type="match status" value="1"/>
</dbReference>
<organism evidence="2 3">
    <name type="scientific">Paenibacillus herberti</name>
    <dbReference type="NCBI Taxonomy" id="1619309"/>
    <lineage>
        <taxon>Bacteria</taxon>
        <taxon>Bacillati</taxon>
        <taxon>Bacillota</taxon>
        <taxon>Bacilli</taxon>
        <taxon>Bacillales</taxon>
        <taxon>Paenibacillaceae</taxon>
        <taxon>Paenibacillus</taxon>
    </lineage>
</organism>
<dbReference type="PROSITE" id="PS51352">
    <property type="entry name" value="THIOREDOXIN_2"/>
    <property type="match status" value="1"/>
</dbReference>